<accession>A0ABT8T7V9</accession>
<sequence length="248" mass="26914">MQGKILSPQLISGNDGKRYEYDKNDVVNLGDKDLAMLTGSQVDFVSFDERVAKSIYIINENVNVSSILSADSISSARAKALWGLGLQFFNFIPYIGQIIAIVGFVLYSMAIYSVSKAAASKSLFKNYIIAVIISFLGVFLVFMLALIFGVSMGVLANNEDVGIGASMIAVLLLGGIIALIVAIYGYKIHAELAGLSGSSLFLWAFWINVVSVILCLSVFGIFVGFAGFIIAWVLLFVAWWGFKKLEKS</sequence>
<gene>
    <name evidence="2" type="ORF">Q2362_04505</name>
</gene>
<keyword evidence="1" id="KW-1133">Transmembrane helix</keyword>
<feature type="transmembrane region" description="Helical" evidence="1">
    <location>
        <begin position="161"/>
        <end position="186"/>
    </location>
</feature>
<keyword evidence="1" id="KW-0812">Transmembrane</keyword>
<dbReference type="EMBL" id="JAULJQ010000004">
    <property type="protein sequence ID" value="MDO2409360.1"/>
    <property type="molecule type" value="Genomic_DNA"/>
</dbReference>
<feature type="transmembrane region" description="Helical" evidence="1">
    <location>
        <begin position="127"/>
        <end position="155"/>
    </location>
</feature>
<reference evidence="2 3" key="1">
    <citation type="submission" date="2023-06" db="EMBL/GenBank/DDBJ databases">
        <title>Campylobacter magnum sp. nov., isolated from cecal contents of domestic pigs (Sus scrofa domesticus).</title>
        <authorList>
            <person name="Papic B."/>
            <person name="Gruntar I."/>
        </authorList>
    </citation>
    <scope>NUCLEOTIDE SEQUENCE [LARGE SCALE GENOMIC DNA]</scope>
    <source>
        <strain evidence="3">34484-21</strain>
    </source>
</reference>
<dbReference type="Proteomes" id="UP001171111">
    <property type="component" value="Unassembled WGS sequence"/>
</dbReference>
<keyword evidence="1" id="KW-0472">Membrane</keyword>
<feature type="transmembrane region" description="Helical" evidence="1">
    <location>
        <begin position="91"/>
        <end position="115"/>
    </location>
</feature>
<proteinExistence type="predicted"/>
<evidence type="ECO:0000313" key="3">
    <source>
        <dbReference type="Proteomes" id="UP001171111"/>
    </source>
</evidence>
<dbReference type="RefSeq" id="WP_302244241.1">
    <property type="nucleotide sequence ID" value="NZ_JAULJQ010000004.1"/>
</dbReference>
<feature type="transmembrane region" description="Helical" evidence="1">
    <location>
        <begin position="198"/>
        <end position="219"/>
    </location>
</feature>
<protein>
    <submittedName>
        <fullName evidence="2">Uncharacterized protein</fullName>
    </submittedName>
</protein>
<keyword evidence="3" id="KW-1185">Reference proteome</keyword>
<evidence type="ECO:0000256" key="1">
    <source>
        <dbReference type="SAM" id="Phobius"/>
    </source>
</evidence>
<name>A0ABT8T7V9_9BACT</name>
<evidence type="ECO:0000313" key="2">
    <source>
        <dbReference type="EMBL" id="MDO2409360.1"/>
    </source>
</evidence>
<comment type="caution">
    <text evidence="2">The sequence shown here is derived from an EMBL/GenBank/DDBJ whole genome shotgun (WGS) entry which is preliminary data.</text>
</comment>
<organism evidence="2 3">
    <name type="scientific">Campylobacter magnus</name>
    <dbReference type="NCBI Taxonomy" id="3026462"/>
    <lineage>
        <taxon>Bacteria</taxon>
        <taxon>Pseudomonadati</taxon>
        <taxon>Campylobacterota</taxon>
        <taxon>Epsilonproteobacteria</taxon>
        <taxon>Campylobacterales</taxon>
        <taxon>Campylobacteraceae</taxon>
        <taxon>Campylobacter</taxon>
    </lineage>
</organism>
<feature type="transmembrane region" description="Helical" evidence="1">
    <location>
        <begin position="225"/>
        <end position="242"/>
    </location>
</feature>